<name>A0AA88KRG3_ARTSF</name>
<dbReference type="InterPro" id="IPR036236">
    <property type="entry name" value="Znf_C2H2_sf"/>
</dbReference>
<dbReference type="InterPro" id="IPR014720">
    <property type="entry name" value="dsRBD_dom"/>
</dbReference>
<protein>
    <recommendedName>
        <fullName evidence="6">Poly [ADP-ribose] polymerase</fullName>
        <shortName evidence="6">PARP</shortName>
        <ecNumber evidence="6">2.4.2.-</ecNumber>
    </recommendedName>
</protein>
<keyword evidence="3" id="KW-0863">Zinc-finger</keyword>
<keyword evidence="1" id="KW-0479">Metal-binding</keyword>
<dbReference type="InterPro" id="IPR027417">
    <property type="entry name" value="P-loop_NTPase"/>
</dbReference>
<dbReference type="Gene3D" id="3.30.160.20">
    <property type="match status" value="2"/>
</dbReference>
<dbReference type="InterPro" id="IPR003604">
    <property type="entry name" value="Matrin/U1-like-C_Znf_C2H2"/>
</dbReference>
<dbReference type="GO" id="GO:0005634">
    <property type="term" value="C:nucleus"/>
    <property type="evidence" value="ECO:0007669"/>
    <property type="project" value="InterPro"/>
</dbReference>
<evidence type="ECO:0000313" key="10">
    <source>
        <dbReference type="Proteomes" id="UP001187531"/>
    </source>
</evidence>
<evidence type="ECO:0000256" key="5">
    <source>
        <dbReference type="PROSITE-ProRule" id="PRU00266"/>
    </source>
</evidence>
<evidence type="ECO:0000259" key="8">
    <source>
        <dbReference type="PROSITE" id="PS51059"/>
    </source>
</evidence>
<dbReference type="SMART" id="SM00358">
    <property type="entry name" value="DSRM"/>
    <property type="match status" value="2"/>
</dbReference>
<feature type="domain" description="DRBM" evidence="7">
    <location>
        <begin position="388"/>
        <end position="423"/>
    </location>
</feature>
<dbReference type="InterPro" id="IPR047187">
    <property type="entry name" value="SF1_C_Upf1"/>
</dbReference>
<dbReference type="CDD" id="cd18808">
    <property type="entry name" value="SF1_C_Upf1"/>
    <property type="match status" value="1"/>
</dbReference>
<dbReference type="SMART" id="SM00451">
    <property type="entry name" value="ZnF_U1"/>
    <property type="match status" value="2"/>
</dbReference>
<comment type="caution">
    <text evidence="9">The sequence shown here is derived from an EMBL/GenBank/DDBJ whole genome shotgun (WGS) entry which is preliminary data.</text>
</comment>
<evidence type="ECO:0000259" key="7">
    <source>
        <dbReference type="PROSITE" id="PS50137"/>
    </source>
</evidence>
<dbReference type="EC" id="2.4.2.-" evidence="6"/>
<dbReference type="InterPro" id="IPR051712">
    <property type="entry name" value="ARTD-AVP"/>
</dbReference>
<dbReference type="InterPro" id="IPR013087">
    <property type="entry name" value="Znf_C2H2_type"/>
</dbReference>
<evidence type="ECO:0000256" key="6">
    <source>
        <dbReference type="RuleBase" id="RU362114"/>
    </source>
</evidence>
<dbReference type="PANTHER" id="PTHR45740:SF2">
    <property type="entry name" value="POLY [ADP-RIBOSE] POLYMERASE"/>
    <property type="match status" value="1"/>
</dbReference>
<dbReference type="Pfam" id="PF12874">
    <property type="entry name" value="zf-met"/>
    <property type="match status" value="2"/>
</dbReference>
<dbReference type="Gene3D" id="3.90.228.10">
    <property type="match status" value="2"/>
</dbReference>
<dbReference type="Gene3D" id="3.30.160.60">
    <property type="entry name" value="Classic Zinc Finger"/>
    <property type="match status" value="2"/>
</dbReference>
<dbReference type="InterPro" id="IPR000967">
    <property type="entry name" value="Znf_NFX1"/>
</dbReference>
<keyword evidence="10" id="KW-1185">Reference proteome</keyword>
<dbReference type="SMART" id="SM00438">
    <property type="entry name" value="ZnF_NFX"/>
    <property type="match status" value="5"/>
</dbReference>
<dbReference type="GO" id="GO:0008270">
    <property type="term" value="F:zinc ion binding"/>
    <property type="evidence" value="ECO:0007669"/>
    <property type="project" value="UniProtKB-KW"/>
</dbReference>
<dbReference type="InterPro" id="IPR012317">
    <property type="entry name" value="Poly(ADP-ribose)pol_cat_dom"/>
</dbReference>
<dbReference type="GO" id="GO:0003723">
    <property type="term" value="F:RNA binding"/>
    <property type="evidence" value="ECO:0007669"/>
    <property type="project" value="UniProtKB-UniRule"/>
</dbReference>
<evidence type="ECO:0000256" key="4">
    <source>
        <dbReference type="ARBA" id="ARBA00022833"/>
    </source>
</evidence>
<dbReference type="Proteomes" id="UP001187531">
    <property type="component" value="Unassembled WGS sequence"/>
</dbReference>
<dbReference type="PROSITE" id="PS51059">
    <property type="entry name" value="PARP_CATALYTIC"/>
    <property type="match status" value="1"/>
</dbReference>
<dbReference type="SUPFAM" id="SSF56399">
    <property type="entry name" value="ADP-ribosylation"/>
    <property type="match status" value="2"/>
</dbReference>
<reference evidence="9" key="1">
    <citation type="submission" date="2023-07" db="EMBL/GenBank/DDBJ databases">
        <title>Chromosome-level genome assembly of Artemia franciscana.</title>
        <authorList>
            <person name="Jo E."/>
        </authorList>
    </citation>
    <scope>NUCLEOTIDE SEQUENCE</scope>
    <source>
        <tissue evidence="9">Whole body</tissue>
    </source>
</reference>
<keyword evidence="6" id="KW-0520">NAD</keyword>
<evidence type="ECO:0000313" key="9">
    <source>
        <dbReference type="EMBL" id="KAK2702883.1"/>
    </source>
</evidence>
<organism evidence="9 10">
    <name type="scientific">Artemia franciscana</name>
    <name type="common">Brine shrimp</name>
    <name type="synonym">Artemia sanfranciscana</name>
    <dbReference type="NCBI Taxonomy" id="6661"/>
    <lineage>
        <taxon>Eukaryota</taxon>
        <taxon>Metazoa</taxon>
        <taxon>Ecdysozoa</taxon>
        <taxon>Arthropoda</taxon>
        <taxon>Crustacea</taxon>
        <taxon>Branchiopoda</taxon>
        <taxon>Anostraca</taxon>
        <taxon>Artemiidae</taxon>
        <taxon>Artemia</taxon>
    </lineage>
</organism>
<dbReference type="PANTHER" id="PTHR45740">
    <property type="entry name" value="POLY [ADP-RIBOSE] POLYMERASE"/>
    <property type="match status" value="1"/>
</dbReference>
<keyword evidence="4" id="KW-0862">Zinc</keyword>
<feature type="domain" description="DRBM" evidence="7">
    <location>
        <begin position="489"/>
        <end position="524"/>
    </location>
</feature>
<keyword evidence="2" id="KW-0677">Repeat</keyword>
<gene>
    <name evidence="9" type="ORF">QYM36_018531</name>
</gene>
<dbReference type="GO" id="GO:0003950">
    <property type="term" value="F:NAD+ poly-ADP-ribosyltransferase activity"/>
    <property type="evidence" value="ECO:0007669"/>
    <property type="project" value="UniProtKB-UniRule"/>
</dbReference>
<evidence type="ECO:0000256" key="2">
    <source>
        <dbReference type="ARBA" id="ARBA00022737"/>
    </source>
</evidence>
<keyword evidence="6" id="KW-0808">Transferase</keyword>
<evidence type="ECO:0000256" key="1">
    <source>
        <dbReference type="ARBA" id="ARBA00022723"/>
    </source>
</evidence>
<dbReference type="SUPFAM" id="SSF54768">
    <property type="entry name" value="dsRNA-binding domain-like"/>
    <property type="match status" value="2"/>
</dbReference>
<dbReference type="Pfam" id="PF13087">
    <property type="entry name" value="AAA_12"/>
    <property type="match status" value="1"/>
</dbReference>
<dbReference type="EMBL" id="JAVRJZ010000141">
    <property type="protein sequence ID" value="KAK2702883.1"/>
    <property type="molecule type" value="Genomic_DNA"/>
</dbReference>
<keyword evidence="6" id="KW-0328">Glycosyltransferase</keyword>
<sequence length="1614" mass="181433">LVDPSNKSADACLSDLYDADYDGRGRFVSSNGSERVRDGRGQGMVGARNVGYRGNIPTEVTVFGSPMEAQSGTLQEKSDEEVKVEKGRRVRGSGCARNSHFERRINIPKDATVFKTPNETCGSLPQKNSKEEFKVADKEVSNAVKPLDAKDTYPSTTAIIDAKGAREVANAVNILKEEKNVQPIGQEFVKELKTDEGSFVNYHCKLCDCRITDPTAKDQHIKGRRHRLAYNKKVSSEHLDGQKHKNNEALAKTDRIAIAVPKKAALLRCELCDIACSGSNAYAAHIGGAKHQKAVKHHTRLGATKKAAKHDVASQVLQAFYPNVTATEDSSSSKQEPGTNQALADEISTVRPVVPQLPKDYASPADRLYRLDSTLVFKDEKKDTLYGFNCSVTKDGKTFTGRGVTKKAAKHDVASQVLQAFYPNVTATEDSSSSKQEPGINQALADEISAVSPVVPQLPKDSASPADRLYRLDSTLVFKDEKRDTLHGFNISVTKDGKTFTGRGVTKKAAKHDVASQVLQAFYPNVTATEDSSSSKQEPGTTQTFADQISTIDPVVPELTTDSSSPADRLYRLDSTLVFKDEKWDTLHGFNISVTKDGKTFTGREDERQLRPTTSSFKLEKDCVAVSLFEAALKNNFFVKKYPTIKGMNKNIFFLSHDVFEKEDEEQKSMFNHHEAEIALNLAKYLTKQYYSQNQITVLATCYRQQLYLRKLQKKSFENLSKIRISVVGNYLGEKDDIIILSLVGSNKDSNLDFLSTVNSYVKSVCSGLSHAKHGLYMIGNIECLKSQSELWNRIYTTLNDMKKIGNQLDLVCQVHDTVTQVRNASDFAAVTDGGCMQKCYAILNCGHLCQRICHFDDRDHLQYQCNKTCDRYICSEKHRCPRKCFEECEKCTIKIEKTLPCGHTATLPCFVDSLDYKCYVMVEEVLPDCGHLIQLHCQYRKLCANFSTFCSKQCNILLPCGHQCTRKCHVNDDPEHKKYVCKKKCEKKNKGCKGDHQCRRLCSEDCMKCEVAIKAALPCGHETRIECGADIQKHICTVEVKQVFPKCQHTITTSCFAQRDSKIHFVTAILPCGHEARLECGADIQKYICTVECKQVLPECQHTITKPCYRVQEYVDLSKSFDDSKNQTMPESSWLSRLWSRSSAKQTKDTSSVSAKLICVEPCRKKVKCGHYCPNLCGDPCIMPSDCLICYKIKEEKDKSEKETRKRQLETYQEIAQQKALEYRNETTRFKVSGLDPSSSVFVDVRDKVLKYIQPAHSWYPEVTSVQEVFNANLLEAFYLCQTNLFEPSTSREKFHGTNTEACENIITNGFRLPRNDGQQRMFGCGIYFATDSSKSAQQIYTKGSNILILCDVLLGKEMKVSTPQYTMTYNTIRSLGYDSLFAPRDTKSAGGVLFDEFVIYDPRQAYPRYIINFKATQMGVPVGSILSAKFQKHEIYPSRYFNPSNELDYHFRVAEAQFRRLCQNRDVIKVTYVRNPALESQFLETSKQFAAKYGAGAKQANPILAFHGTPIEKNIESILKNNFQRSYIKRTAYGHGHYFSEFPETALEYAGSVKALILCKILAGRSQDVTGNTLLTNGYDSLRVKKDAFGRGTMIIIDNEKQILPQYVVHIN</sequence>
<dbReference type="SMART" id="SM00355">
    <property type="entry name" value="ZnF_C2H2"/>
    <property type="match status" value="2"/>
</dbReference>
<evidence type="ECO:0000256" key="3">
    <source>
        <dbReference type="ARBA" id="ARBA00022771"/>
    </source>
</evidence>
<dbReference type="Gene3D" id="3.40.50.300">
    <property type="entry name" value="P-loop containing nucleotide triphosphate hydrolases"/>
    <property type="match status" value="1"/>
</dbReference>
<feature type="non-terminal residue" evidence="9">
    <location>
        <position position="1614"/>
    </location>
</feature>
<dbReference type="SUPFAM" id="SSF57667">
    <property type="entry name" value="beta-beta-alpha zinc fingers"/>
    <property type="match status" value="2"/>
</dbReference>
<dbReference type="InterPro" id="IPR041679">
    <property type="entry name" value="DNA2/NAM7-like_C"/>
</dbReference>
<feature type="domain" description="PARP catalytic" evidence="8">
    <location>
        <begin position="1220"/>
        <end position="1424"/>
    </location>
</feature>
<keyword evidence="5" id="KW-0694">RNA-binding</keyword>
<dbReference type="GO" id="GO:1990404">
    <property type="term" value="F:NAD+-protein mono-ADP-ribosyltransferase activity"/>
    <property type="evidence" value="ECO:0007669"/>
    <property type="project" value="TreeGrafter"/>
</dbReference>
<proteinExistence type="predicted"/>
<dbReference type="PROSITE" id="PS50137">
    <property type="entry name" value="DS_RBD"/>
    <property type="match status" value="2"/>
</dbReference>
<dbReference type="Pfam" id="PF00644">
    <property type="entry name" value="PARP"/>
    <property type="match status" value="2"/>
</dbReference>
<accession>A0AA88KRG3</accession>